<dbReference type="CDD" id="cd14014">
    <property type="entry name" value="STKc_PknB_like"/>
    <property type="match status" value="1"/>
</dbReference>
<dbReference type="EC" id="2.7.11.1" evidence="1"/>
<evidence type="ECO:0000259" key="10">
    <source>
        <dbReference type="PROSITE" id="PS51746"/>
    </source>
</evidence>
<dbReference type="PANTHER" id="PTHR24356">
    <property type="entry name" value="SERINE/THREONINE-PROTEIN KINASE"/>
    <property type="match status" value="1"/>
</dbReference>
<dbReference type="PATRIC" id="fig|1335757.3.peg.1048"/>
<dbReference type="EMBL" id="CP005990">
    <property type="protein sequence ID" value="AGY92051.1"/>
    <property type="molecule type" value="Genomic_DNA"/>
</dbReference>
<dbReference type="HOGENOM" id="CLU_034273_0_0_6"/>
<feature type="domain" description="PPM-type phosphatase" evidence="10">
    <location>
        <begin position="8"/>
        <end position="238"/>
    </location>
</feature>
<evidence type="ECO:0000256" key="4">
    <source>
        <dbReference type="ARBA" id="ARBA00022741"/>
    </source>
</evidence>
<dbReference type="InterPro" id="IPR036457">
    <property type="entry name" value="PPM-type-like_dom_sf"/>
</dbReference>
<evidence type="ECO:0000256" key="7">
    <source>
        <dbReference type="ARBA" id="ARBA00047899"/>
    </source>
</evidence>
<evidence type="ECO:0000313" key="11">
    <source>
        <dbReference type="EMBL" id="AGY92051.1"/>
    </source>
</evidence>
<keyword evidence="4" id="KW-0547">Nucleotide-binding</keyword>
<dbReference type="InterPro" id="IPR050236">
    <property type="entry name" value="Ser_Thr_kinase_AGC"/>
</dbReference>
<dbReference type="GO" id="GO:0005524">
    <property type="term" value="F:ATP binding"/>
    <property type="evidence" value="ECO:0007669"/>
    <property type="project" value="UniProtKB-KW"/>
</dbReference>
<evidence type="ECO:0000256" key="2">
    <source>
        <dbReference type="ARBA" id="ARBA00022527"/>
    </source>
</evidence>
<dbReference type="AlphaFoldDB" id="U5T431"/>
<dbReference type="OrthoDB" id="9801841at2"/>
<gene>
    <name evidence="11" type="ORF">SPICUR_05380</name>
</gene>
<evidence type="ECO:0000256" key="5">
    <source>
        <dbReference type="ARBA" id="ARBA00022777"/>
    </source>
</evidence>
<keyword evidence="5" id="KW-0418">Kinase</keyword>
<proteinExistence type="predicted"/>
<dbReference type="SUPFAM" id="SSF56112">
    <property type="entry name" value="Protein kinase-like (PK-like)"/>
    <property type="match status" value="1"/>
</dbReference>
<evidence type="ECO:0000256" key="8">
    <source>
        <dbReference type="ARBA" id="ARBA00048679"/>
    </source>
</evidence>
<dbReference type="PROSITE" id="PS00109">
    <property type="entry name" value="PROTEIN_KINASE_TYR"/>
    <property type="match status" value="1"/>
</dbReference>
<accession>U5T431</accession>
<protein>
    <recommendedName>
        <fullName evidence="1">non-specific serine/threonine protein kinase</fullName>
        <ecNumber evidence="1">2.7.11.1</ecNumber>
    </recommendedName>
</protein>
<dbReference type="eggNOG" id="COG0515">
    <property type="taxonomic scope" value="Bacteria"/>
</dbReference>
<evidence type="ECO:0000313" key="12">
    <source>
        <dbReference type="Proteomes" id="UP000017640"/>
    </source>
</evidence>
<dbReference type="Gene3D" id="3.30.200.20">
    <property type="entry name" value="Phosphorylase Kinase, domain 1"/>
    <property type="match status" value="1"/>
</dbReference>
<dbReference type="PROSITE" id="PS51746">
    <property type="entry name" value="PPM_2"/>
    <property type="match status" value="1"/>
</dbReference>
<dbReference type="InterPro" id="IPR000719">
    <property type="entry name" value="Prot_kinase_dom"/>
</dbReference>
<feature type="domain" description="Protein kinase" evidence="9">
    <location>
        <begin position="271"/>
        <end position="529"/>
    </location>
</feature>
<evidence type="ECO:0000256" key="1">
    <source>
        <dbReference type="ARBA" id="ARBA00012513"/>
    </source>
</evidence>
<keyword evidence="12" id="KW-1185">Reference proteome</keyword>
<dbReference type="InterPro" id="IPR011009">
    <property type="entry name" value="Kinase-like_dom_sf"/>
</dbReference>
<evidence type="ECO:0000256" key="6">
    <source>
        <dbReference type="ARBA" id="ARBA00022840"/>
    </source>
</evidence>
<dbReference type="Pfam" id="PF13672">
    <property type="entry name" value="PP2C_2"/>
    <property type="match status" value="1"/>
</dbReference>
<keyword evidence="3" id="KW-0808">Transferase</keyword>
<dbReference type="InterPro" id="IPR001932">
    <property type="entry name" value="PPM-type_phosphatase-like_dom"/>
</dbReference>
<dbReference type="PROSITE" id="PS50011">
    <property type="entry name" value="PROTEIN_KINASE_DOM"/>
    <property type="match status" value="1"/>
</dbReference>
<evidence type="ECO:0000256" key="3">
    <source>
        <dbReference type="ARBA" id="ARBA00022679"/>
    </source>
</evidence>
<dbReference type="eggNOG" id="COG0631">
    <property type="taxonomic scope" value="Bacteria"/>
</dbReference>
<dbReference type="SMART" id="SM00331">
    <property type="entry name" value="PP2C_SIG"/>
    <property type="match status" value="1"/>
</dbReference>
<name>U5T431_9GAMM</name>
<sequence>MPATLHVEIGQWSTAGSKPINQDACAVKVPSGRELETKGVIAAIADGIGSSDVSDVASQTAVQSVVSDFYSTSAAWSIKNALSRVVSATNAWLHARTDSSWARYDKDRGYVCTLTSLVIRGHMAYCLHVGDTRAYRYSDGGLECLTHDHHVLGADGTRHLARAIGSHHAVEQEYTQSRVTRGDRLLLSSDGVHEYLDEATLVAHLSATTDCQSIARHLCDTARANGSPDDLTAVVLGIIQLPEEASSEWRERTQALPLPPELRAGEMVDEFRIIREIHRSHRSRAYLARHRSTNEQAMLKIPSTELGEDPAAIERFLAEEWIAARVTSAHVVAAFPRQVEPTCLYAAFEYIKGGSLRQWMRDQPRPDLQSVRDVVRQIGSGVRALHRQEMIHQDLRPENVMIDRDGSAKLIDLGAVKMLGLPDAGTSEPVLGTEQYTAPEMFLGAGPSERTDVYSLAVVTYELITGELPYGPRPAQVRRFSDLRRLRYRPVAKSRHGWPEWLDDVLARGSHPLPEARYKDIPEFIHALDHGEPTSEAKAPTPIAERDPVTFWQTVAAVLVTIIILQWALL</sequence>
<dbReference type="KEGG" id="spiu:SPICUR_05380"/>
<dbReference type="Proteomes" id="UP000017640">
    <property type="component" value="Chromosome"/>
</dbReference>
<dbReference type="SMART" id="SM00332">
    <property type="entry name" value="PP2Cc"/>
    <property type="match status" value="1"/>
</dbReference>
<dbReference type="SUPFAM" id="SSF81606">
    <property type="entry name" value="PP2C-like"/>
    <property type="match status" value="1"/>
</dbReference>
<organism evidence="11 12">
    <name type="scientific">Spiribacter curvatus</name>
    <dbReference type="NCBI Taxonomy" id="1335757"/>
    <lineage>
        <taxon>Bacteria</taxon>
        <taxon>Pseudomonadati</taxon>
        <taxon>Pseudomonadota</taxon>
        <taxon>Gammaproteobacteria</taxon>
        <taxon>Chromatiales</taxon>
        <taxon>Ectothiorhodospiraceae</taxon>
        <taxon>Spiribacter</taxon>
    </lineage>
</organism>
<evidence type="ECO:0000259" key="9">
    <source>
        <dbReference type="PROSITE" id="PS50011"/>
    </source>
</evidence>
<dbReference type="InterPro" id="IPR008266">
    <property type="entry name" value="Tyr_kinase_AS"/>
</dbReference>
<keyword evidence="2" id="KW-0723">Serine/threonine-protein kinase</keyword>
<dbReference type="CDD" id="cd00143">
    <property type="entry name" value="PP2Cc"/>
    <property type="match status" value="1"/>
</dbReference>
<dbReference type="Gene3D" id="1.10.510.10">
    <property type="entry name" value="Transferase(Phosphotransferase) domain 1"/>
    <property type="match status" value="1"/>
</dbReference>
<dbReference type="Gene3D" id="3.60.40.10">
    <property type="entry name" value="PPM-type phosphatase domain"/>
    <property type="match status" value="1"/>
</dbReference>
<dbReference type="Pfam" id="PF00069">
    <property type="entry name" value="Pkinase"/>
    <property type="match status" value="1"/>
</dbReference>
<dbReference type="GO" id="GO:0004674">
    <property type="term" value="F:protein serine/threonine kinase activity"/>
    <property type="evidence" value="ECO:0007669"/>
    <property type="project" value="UniProtKB-KW"/>
</dbReference>
<comment type="catalytic activity">
    <reaction evidence="7">
        <text>L-threonyl-[protein] + ATP = O-phospho-L-threonyl-[protein] + ADP + H(+)</text>
        <dbReference type="Rhea" id="RHEA:46608"/>
        <dbReference type="Rhea" id="RHEA-COMP:11060"/>
        <dbReference type="Rhea" id="RHEA-COMP:11605"/>
        <dbReference type="ChEBI" id="CHEBI:15378"/>
        <dbReference type="ChEBI" id="CHEBI:30013"/>
        <dbReference type="ChEBI" id="CHEBI:30616"/>
        <dbReference type="ChEBI" id="CHEBI:61977"/>
        <dbReference type="ChEBI" id="CHEBI:456216"/>
        <dbReference type="EC" id="2.7.11.1"/>
    </reaction>
</comment>
<comment type="catalytic activity">
    <reaction evidence="8">
        <text>L-seryl-[protein] + ATP = O-phospho-L-seryl-[protein] + ADP + H(+)</text>
        <dbReference type="Rhea" id="RHEA:17989"/>
        <dbReference type="Rhea" id="RHEA-COMP:9863"/>
        <dbReference type="Rhea" id="RHEA-COMP:11604"/>
        <dbReference type="ChEBI" id="CHEBI:15378"/>
        <dbReference type="ChEBI" id="CHEBI:29999"/>
        <dbReference type="ChEBI" id="CHEBI:30616"/>
        <dbReference type="ChEBI" id="CHEBI:83421"/>
        <dbReference type="ChEBI" id="CHEBI:456216"/>
        <dbReference type="EC" id="2.7.11.1"/>
    </reaction>
</comment>
<reference evidence="11 12" key="1">
    <citation type="journal article" date="2013" name="BMC Genomics">
        <title>Genomes of "Spiribacter", a streamlined, successful halophilic bacterium.</title>
        <authorList>
            <person name="Lopez-Perez M."/>
            <person name="Ghai R."/>
            <person name="Leon M.J."/>
            <person name="Rodriguez-Olmos A."/>
            <person name="Copa-Patino J.L."/>
            <person name="Soliveri J."/>
            <person name="Sanchez-Porro C."/>
            <person name="Ventosa A."/>
            <person name="Rodriguez-Valera F."/>
        </authorList>
    </citation>
    <scope>NUCLEOTIDE SEQUENCE [LARGE SCALE GENOMIC DNA]</scope>
    <source>
        <strain evidence="11 12">UAH-SP71</strain>
    </source>
</reference>
<dbReference type="RefSeq" id="WP_023366824.1">
    <property type="nucleotide sequence ID" value="NC_022664.1"/>
</dbReference>
<dbReference type="STRING" id="1335757.SPICUR_05380"/>
<keyword evidence="6" id="KW-0067">ATP-binding</keyword>